<feature type="non-terminal residue" evidence="1">
    <location>
        <position position="1"/>
    </location>
</feature>
<evidence type="ECO:0000313" key="1">
    <source>
        <dbReference type="EMBL" id="CAF4914949.1"/>
    </source>
</evidence>
<sequence length="48" mass="5302">TVSFLNQGFYWYQGFAGNNSQPDFQASGAYIFRPVSPTAQPVSQARSL</sequence>
<dbReference type="GO" id="GO:0003824">
    <property type="term" value="F:catalytic activity"/>
    <property type="evidence" value="ECO:0007669"/>
    <property type="project" value="InterPro"/>
</dbReference>
<reference evidence="1" key="1">
    <citation type="submission" date="2021-02" db="EMBL/GenBank/DDBJ databases">
        <authorList>
            <person name="Nowell W R."/>
        </authorList>
    </citation>
    <scope>NUCLEOTIDE SEQUENCE</scope>
</reference>
<dbReference type="AlphaFoldDB" id="A0A821VVQ3"/>
<dbReference type="GO" id="GO:0030246">
    <property type="term" value="F:carbohydrate binding"/>
    <property type="evidence" value="ECO:0007669"/>
    <property type="project" value="InterPro"/>
</dbReference>
<evidence type="ECO:0000313" key="2">
    <source>
        <dbReference type="EMBL" id="CAF4969476.1"/>
    </source>
</evidence>
<dbReference type="GO" id="GO:0005975">
    <property type="term" value="P:carbohydrate metabolic process"/>
    <property type="evidence" value="ECO:0007669"/>
    <property type="project" value="InterPro"/>
</dbReference>
<proteinExistence type="predicted"/>
<dbReference type="SUPFAM" id="SSF74650">
    <property type="entry name" value="Galactose mutarotase-like"/>
    <property type="match status" value="1"/>
</dbReference>
<dbReference type="Proteomes" id="UP000663873">
    <property type="component" value="Unassembled WGS sequence"/>
</dbReference>
<gene>
    <name evidence="1" type="ORF">UJA718_LOCUS46146</name>
    <name evidence="2" type="ORF">UJA718_LOCUS48680</name>
</gene>
<protein>
    <submittedName>
        <fullName evidence="1">Uncharacterized protein</fullName>
    </submittedName>
</protein>
<evidence type="ECO:0000313" key="3">
    <source>
        <dbReference type="Proteomes" id="UP000663873"/>
    </source>
</evidence>
<comment type="caution">
    <text evidence="1">The sequence shown here is derived from an EMBL/GenBank/DDBJ whole genome shotgun (WGS) entry which is preliminary data.</text>
</comment>
<name>A0A821VVQ3_9BILA</name>
<dbReference type="EMBL" id="CAJOBP010098591">
    <property type="protein sequence ID" value="CAF4969476.1"/>
    <property type="molecule type" value="Genomic_DNA"/>
</dbReference>
<organism evidence="1 3">
    <name type="scientific">Rotaria socialis</name>
    <dbReference type="NCBI Taxonomy" id="392032"/>
    <lineage>
        <taxon>Eukaryota</taxon>
        <taxon>Metazoa</taxon>
        <taxon>Spiralia</taxon>
        <taxon>Gnathifera</taxon>
        <taxon>Rotifera</taxon>
        <taxon>Eurotatoria</taxon>
        <taxon>Bdelloidea</taxon>
        <taxon>Philodinida</taxon>
        <taxon>Philodinidae</taxon>
        <taxon>Rotaria</taxon>
    </lineage>
</organism>
<dbReference type="Gene3D" id="2.70.98.30">
    <property type="entry name" value="Golgi alpha-mannosidase II, domain 4"/>
    <property type="match status" value="1"/>
</dbReference>
<accession>A0A821VVQ3</accession>
<dbReference type="InterPro" id="IPR011013">
    <property type="entry name" value="Gal_mutarotase_sf_dom"/>
</dbReference>
<keyword evidence="3" id="KW-1185">Reference proteome</keyword>
<dbReference type="EMBL" id="CAJOBP010081018">
    <property type="protein sequence ID" value="CAF4914949.1"/>
    <property type="molecule type" value="Genomic_DNA"/>
</dbReference>